<feature type="transmembrane region" description="Helical" evidence="1">
    <location>
        <begin position="91"/>
        <end position="116"/>
    </location>
</feature>
<evidence type="ECO:0000256" key="1">
    <source>
        <dbReference type="SAM" id="Phobius"/>
    </source>
</evidence>
<keyword evidence="1" id="KW-0812">Transmembrane</keyword>
<dbReference type="Proteomes" id="UP000727056">
    <property type="component" value="Unassembled WGS sequence"/>
</dbReference>
<dbReference type="Gene3D" id="1.20.144.10">
    <property type="entry name" value="Phosphatidic acid phosphatase type 2/haloperoxidase"/>
    <property type="match status" value="1"/>
</dbReference>
<dbReference type="PANTHER" id="PTHR14969:SF13">
    <property type="entry name" value="AT30094P"/>
    <property type="match status" value="1"/>
</dbReference>
<comment type="caution">
    <text evidence="3">The sequence shown here is derived from an EMBL/GenBank/DDBJ whole genome shotgun (WGS) entry which is preliminary data.</text>
</comment>
<dbReference type="InterPro" id="IPR000326">
    <property type="entry name" value="PAP2/HPO"/>
</dbReference>
<proteinExistence type="predicted"/>
<keyword evidence="1" id="KW-1133">Transmembrane helix</keyword>
<gene>
    <name evidence="3" type="ORF">HCN52_19155</name>
</gene>
<dbReference type="Pfam" id="PF01569">
    <property type="entry name" value="PAP2"/>
    <property type="match status" value="1"/>
</dbReference>
<keyword evidence="4" id="KW-1185">Reference proteome</keyword>
<protein>
    <submittedName>
        <fullName evidence="3">Phosphatase PAP2 family protein</fullName>
    </submittedName>
</protein>
<name>A0ABX1CD19_9ACTN</name>
<keyword evidence="1" id="KW-0472">Membrane</keyword>
<dbReference type="InterPro" id="IPR036938">
    <property type="entry name" value="PAP2/HPO_sf"/>
</dbReference>
<feature type="transmembrane region" description="Helical" evidence="1">
    <location>
        <begin position="136"/>
        <end position="155"/>
    </location>
</feature>
<dbReference type="SMART" id="SM00014">
    <property type="entry name" value="acidPPc"/>
    <property type="match status" value="1"/>
</dbReference>
<accession>A0ABX1CD19</accession>
<sequence length="225" mass="23109">MSPPRAASRSALPALTAAVAVLALAVLTVLVVRAGGPFSPDRAVLEWATAHRPDAARQPAVVVTHTGTGPVPYAMVLAAGYWAGRATARPAAWAAGFLAALLAGQLLRFLLMAAVARPRPPEALWAVHASHWSFPSGHTATAATAAGLVLAALLIHGGGRAPAAGRAAALLVPWAVAVGASRVYLGVHWVTDVLGGWLFATAWLAVLALWWQRRRPGGPLDPPAG</sequence>
<organism evidence="3 4">
    <name type="scientific">Streptomyces bohaiensis</name>
    <dbReference type="NCBI Taxonomy" id="1431344"/>
    <lineage>
        <taxon>Bacteria</taxon>
        <taxon>Bacillati</taxon>
        <taxon>Actinomycetota</taxon>
        <taxon>Actinomycetes</taxon>
        <taxon>Kitasatosporales</taxon>
        <taxon>Streptomycetaceae</taxon>
        <taxon>Streptomyces</taxon>
    </lineage>
</organism>
<dbReference type="EMBL" id="JAAVJC010000224">
    <property type="protein sequence ID" value="NJQ16996.1"/>
    <property type="molecule type" value="Genomic_DNA"/>
</dbReference>
<dbReference type="RefSeq" id="WP_168089694.1">
    <property type="nucleotide sequence ID" value="NZ_BHZH01000247.1"/>
</dbReference>
<feature type="transmembrane region" description="Helical" evidence="1">
    <location>
        <begin position="167"/>
        <end position="187"/>
    </location>
</feature>
<dbReference type="SUPFAM" id="SSF48317">
    <property type="entry name" value="Acid phosphatase/Vanadium-dependent haloperoxidase"/>
    <property type="match status" value="1"/>
</dbReference>
<feature type="transmembrane region" description="Helical" evidence="1">
    <location>
        <begin position="193"/>
        <end position="211"/>
    </location>
</feature>
<feature type="transmembrane region" description="Helical" evidence="1">
    <location>
        <begin position="58"/>
        <end position="84"/>
    </location>
</feature>
<evidence type="ECO:0000259" key="2">
    <source>
        <dbReference type="SMART" id="SM00014"/>
    </source>
</evidence>
<evidence type="ECO:0000313" key="4">
    <source>
        <dbReference type="Proteomes" id="UP000727056"/>
    </source>
</evidence>
<reference evidence="3 4" key="1">
    <citation type="submission" date="2020-03" db="EMBL/GenBank/DDBJ databases">
        <title>Draft genome of Streptomyces sp. ventii, isolated from the Axial Seamount in the Pacific Ocean, and resequencing of the two type strains Streptomyces lonarensis strain NCL 716 and Streptomyces bohaiensis strain 11A07.</title>
        <authorList>
            <person name="Loughran R.M."/>
            <person name="Pfannmuller K.M."/>
            <person name="Wasson B.J."/>
            <person name="Deadmond M.C."/>
            <person name="Paddock B.E."/>
            <person name="Koyack M.J."/>
            <person name="Gallegos D.A."/>
            <person name="Mitchell E.A."/>
            <person name="Ushijima B."/>
            <person name="Saw J.H."/>
            <person name="Mcphail K.L."/>
            <person name="Videau P."/>
        </authorList>
    </citation>
    <scope>NUCLEOTIDE SEQUENCE [LARGE SCALE GENOMIC DNA]</scope>
    <source>
        <strain evidence="3 4">11A07</strain>
    </source>
</reference>
<evidence type="ECO:0000313" key="3">
    <source>
        <dbReference type="EMBL" id="NJQ16996.1"/>
    </source>
</evidence>
<feature type="domain" description="Phosphatidic acid phosphatase type 2/haloperoxidase" evidence="2">
    <location>
        <begin position="95"/>
        <end position="208"/>
    </location>
</feature>
<dbReference type="PANTHER" id="PTHR14969">
    <property type="entry name" value="SPHINGOSINE-1-PHOSPHATE PHOSPHOHYDROLASE"/>
    <property type="match status" value="1"/>
</dbReference>